<evidence type="ECO:0008006" key="3">
    <source>
        <dbReference type="Google" id="ProtNLM"/>
    </source>
</evidence>
<name>A0A511Y4N8_9FLAO</name>
<evidence type="ECO:0000313" key="2">
    <source>
        <dbReference type="Proteomes" id="UP000321150"/>
    </source>
</evidence>
<proteinExistence type="predicted"/>
<dbReference type="OrthoDB" id="1270165at2"/>
<accession>A0A511Y4N8</accession>
<dbReference type="Proteomes" id="UP000321150">
    <property type="component" value="Unassembled WGS sequence"/>
</dbReference>
<comment type="caution">
    <text evidence="1">The sequence shown here is derived from an EMBL/GenBank/DDBJ whole genome shotgun (WGS) entry which is preliminary data.</text>
</comment>
<dbReference type="RefSeq" id="WP_111957892.1">
    <property type="nucleotide sequence ID" value="NZ_BJYI01000001.1"/>
</dbReference>
<protein>
    <recommendedName>
        <fullName evidence="3">Lipoprotein</fullName>
    </recommendedName>
</protein>
<dbReference type="PROSITE" id="PS51257">
    <property type="entry name" value="PROKAR_LIPOPROTEIN"/>
    <property type="match status" value="1"/>
</dbReference>
<dbReference type="EMBL" id="BJYI01000001">
    <property type="protein sequence ID" value="GEN70167.1"/>
    <property type="molecule type" value="Genomic_DNA"/>
</dbReference>
<evidence type="ECO:0000313" key="1">
    <source>
        <dbReference type="EMBL" id="GEN70167.1"/>
    </source>
</evidence>
<sequence>MKKITLIILFLFLYSCKENSNQFFVSDEIYTIILGSIQKENKENKNLNFFYIFTKHDTLVVLATSRENEVFPIDRLSKLGAFKYKDNKVIIAESYNPKYNIVKKKNALDNDFIKDKKNRGSFDEDIQYGYIYKMITPNNINLIKKGELKEFFIK</sequence>
<reference evidence="1 2" key="1">
    <citation type="submission" date="2019-07" db="EMBL/GenBank/DDBJ databases">
        <title>Whole genome shotgun sequence of Chryseobacterium lathyri NBRC 105250.</title>
        <authorList>
            <person name="Hosoyama A."/>
            <person name="Uohara A."/>
            <person name="Ohji S."/>
            <person name="Ichikawa N."/>
        </authorList>
    </citation>
    <scope>NUCLEOTIDE SEQUENCE [LARGE SCALE GENOMIC DNA]</scope>
    <source>
        <strain evidence="1 2">NBRC 105250</strain>
    </source>
</reference>
<organism evidence="1 2">
    <name type="scientific">Chryseobacterium lathyri</name>
    <dbReference type="NCBI Taxonomy" id="395933"/>
    <lineage>
        <taxon>Bacteria</taxon>
        <taxon>Pseudomonadati</taxon>
        <taxon>Bacteroidota</taxon>
        <taxon>Flavobacteriia</taxon>
        <taxon>Flavobacteriales</taxon>
        <taxon>Weeksellaceae</taxon>
        <taxon>Chryseobacterium group</taxon>
        <taxon>Chryseobacterium</taxon>
    </lineage>
</organism>
<gene>
    <name evidence="1" type="ORF">CLA01_02390</name>
</gene>
<dbReference type="AlphaFoldDB" id="A0A511Y4N8"/>